<dbReference type="InterPro" id="IPR000073">
    <property type="entry name" value="AB_hydrolase_1"/>
</dbReference>
<evidence type="ECO:0000313" key="3">
    <source>
        <dbReference type="EMBL" id="MBW4360638.1"/>
    </source>
</evidence>
<dbReference type="PANTHER" id="PTHR42977:SF3">
    <property type="entry name" value="AB HYDROLASE-1 DOMAIN-CONTAINING PROTEIN"/>
    <property type="match status" value="1"/>
</dbReference>
<protein>
    <submittedName>
        <fullName evidence="3">Alpha/beta hydrolase</fullName>
    </submittedName>
</protein>
<evidence type="ECO:0000313" key="4">
    <source>
        <dbReference type="Proteomes" id="UP000812031"/>
    </source>
</evidence>
<reference evidence="3 4" key="1">
    <citation type="submission" date="2021-07" db="EMBL/GenBank/DDBJ databases">
        <title>Flavobacterium sp. nov. isolated from sediment on the Taihu Lake.</title>
        <authorList>
            <person name="Qu J.-H."/>
        </authorList>
    </citation>
    <scope>NUCLEOTIDE SEQUENCE [LARGE SCALE GENOMIC DNA]</scope>
    <source>
        <strain evidence="3 4">NAS39</strain>
    </source>
</reference>
<gene>
    <name evidence="3" type="ORF">KZH69_09105</name>
</gene>
<sequence>MKKTVLLVALVFTSSIGMGQNKKTNSLSNHSIAKKESYSVTYKTIKVDGLDIFYRETGDKNKPAIVLLHGFPSSSHMYRDLIIDLSSKYHVIAPDYPGFGQSSSPSIKEYKYTFDNLSITVEHFIDKMGLKKYSLYMQDYGGPVGFRIANRRPEAIQSLIIQNANAYNEGLGKAVQPLVSYFENQNLETEKGARGILTTTKWQYTDGVEDLSKISPDSYVSDQYYLDRKGNDDIQLALFRSYGSNVALYDKWHSYFRKYQPQVLVVWGKNDQIFISPGADAYKKDLKNVEVHLLNGGHFLLEEHHREVASLIDGFLSKRINK</sequence>
<accession>A0ABS6XVE0</accession>
<name>A0ABS6XVE0_9FLAO</name>
<dbReference type="Pfam" id="PF00561">
    <property type="entry name" value="Abhydrolase_1"/>
    <property type="match status" value="1"/>
</dbReference>
<feature type="domain" description="AB hydrolase-1" evidence="2">
    <location>
        <begin position="63"/>
        <end position="304"/>
    </location>
</feature>
<dbReference type="InterPro" id="IPR051340">
    <property type="entry name" value="Haloalkane_dehalogenase"/>
</dbReference>
<keyword evidence="4" id="KW-1185">Reference proteome</keyword>
<keyword evidence="1 3" id="KW-0378">Hydrolase</keyword>
<dbReference type="GO" id="GO:0016787">
    <property type="term" value="F:hydrolase activity"/>
    <property type="evidence" value="ECO:0007669"/>
    <property type="project" value="UniProtKB-KW"/>
</dbReference>
<dbReference type="RefSeq" id="WP_219317117.1">
    <property type="nucleotide sequence ID" value="NZ_JAHWYN010000006.1"/>
</dbReference>
<proteinExistence type="predicted"/>
<organism evidence="3 4">
    <name type="scientific">Flavobacterium taihuense</name>
    <dbReference type="NCBI Taxonomy" id="2857508"/>
    <lineage>
        <taxon>Bacteria</taxon>
        <taxon>Pseudomonadati</taxon>
        <taxon>Bacteroidota</taxon>
        <taxon>Flavobacteriia</taxon>
        <taxon>Flavobacteriales</taxon>
        <taxon>Flavobacteriaceae</taxon>
        <taxon>Flavobacterium</taxon>
    </lineage>
</organism>
<comment type="caution">
    <text evidence="3">The sequence shown here is derived from an EMBL/GenBank/DDBJ whole genome shotgun (WGS) entry which is preliminary data.</text>
</comment>
<dbReference type="Proteomes" id="UP000812031">
    <property type="component" value="Unassembled WGS sequence"/>
</dbReference>
<evidence type="ECO:0000259" key="2">
    <source>
        <dbReference type="Pfam" id="PF00561"/>
    </source>
</evidence>
<dbReference type="PANTHER" id="PTHR42977">
    <property type="entry name" value="HYDROLASE-RELATED"/>
    <property type="match status" value="1"/>
</dbReference>
<dbReference type="EMBL" id="JAHWYN010000006">
    <property type="protein sequence ID" value="MBW4360638.1"/>
    <property type="molecule type" value="Genomic_DNA"/>
</dbReference>
<evidence type="ECO:0000256" key="1">
    <source>
        <dbReference type="ARBA" id="ARBA00022801"/>
    </source>
</evidence>